<sequence length="32" mass="3788">MALLFPLLPRGFFPLLHFMFLIFHMYPSSLCS</sequence>
<organism evidence="2">
    <name type="scientific">Arundo donax</name>
    <name type="common">Giant reed</name>
    <name type="synonym">Donax arundinaceus</name>
    <dbReference type="NCBI Taxonomy" id="35708"/>
    <lineage>
        <taxon>Eukaryota</taxon>
        <taxon>Viridiplantae</taxon>
        <taxon>Streptophyta</taxon>
        <taxon>Embryophyta</taxon>
        <taxon>Tracheophyta</taxon>
        <taxon>Spermatophyta</taxon>
        <taxon>Magnoliopsida</taxon>
        <taxon>Liliopsida</taxon>
        <taxon>Poales</taxon>
        <taxon>Poaceae</taxon>
        <taxon>PACMAD clade</taxon>
        <taxon>Arundinoideae</taxon>
        <taxon>Arundineae</taxon>
        <taxon>Arundo</taxon>
    </lineage>
</organism>
<dbReference type="EMBL" id="GBRH01189479">
    <property type="protein sequence ID" value="JAE08417.1"/>
    <property type="molecule type" value="Transcribed_RNA"/>
</dbReference>
<protein>
    <submittedName>
        <fullName evidence="2">Uncharacterized protein</fullName>
    </submittedName>
</protein>
<feature type="transmembrane region" description="Helical" evidence="1">
    <location>
        <begin position="7"/>
        <end position="26"/>
    </location>
</feature>
<evidence type="ECO:0000256" key="1">
    <source>
        <dbReference type="SAM" id="Phobius"/>
    </source>
</evidence>
<accession>A0A0A9F7U2</accession>
<evidence type="ECO:0000313" key="2">
    <source>
        <dbReference type="EMBL" id="JAE08417.1"/>
    </source>
</evidence>
<proteinExistence type="predicted"/>
<keyword evidence="1" id="KW-0472">Membrane</keyword>
<reference evidence="2" key="1">
    <citation type="submission" date="2014-09" db="EMBL/GenBank/DDBJ databases">
        <authorList>
            <person name="Magalhaes I.L.F."/>
            <person name="Oliveira U."/>
            <person name="Santos F.R."/>
            <person name="Vidigal T.H.D.A."/>
            <person name="Brescovit A.D."/>
            <person name="Santos A.J."/>
        </authorList>
    </citation>
    <scope>NUCLEOTIDE SEQUENCE</scope>
    <source>
        <tissue evidence="2">Shoot tissue taken approximately 20 cm above the soil surface</tissue>
    </source>
</reference>
<reference evidence="2" key="2">
    <citation type="journal article" date="2015" name="Data Brief">
        <title>Shoot transcriptome of the giant reed, Arundo donax.</title>
        <authorList>
            <person name="Barrero R.A."/>
            <person name="Guerrero F.D."/>
            <person name="Moolhuijzen P."/>
            <person name="Goolsby J.A."/>
            <person name="Tidwell J."/>
            <person name="Bellgard S.E."/>
            <person name="Bellgard M.I."/>
        </authorList>
    </citation>
    <scope>NUCLEOTIDE SEQUENCE</scope>
    <source>
        <tissue evidence="2">Shoot tissue taken approximately 20 cm above the soil surface</tissue>
    </source>
</reference>
<dbReference type="AlphaFoldDB" id="A0A0A9F7U2"/>
<keyword evidence="1" id="KW-0812">Transmembrane</keyword>
<keyword evidence="1" id="KW-1133">Transmembrane helix</keyword>
<name>A0A0A9F7U2_ARUDO</name>